<dbReference type="Pfam" id="PF07715">
    <property type="entry name" value="Plug"/>
    <property type="match status" value="1"/>
</dbReference>
<dbReference type="InterPro" id="IPR023997">
    <property type="entry name" value="TonB-dep_OMP_SusC/RagA_CS"/>
</dbReference>
<keyword evidence="6 7" id="KW-0998">Cell outer membrane</keyword>
<dbReference type="Pfam" id="PF07660">
    <property type="entry name" value="STN"/>
    <property type="match status" value="1"/>
</dbReference>
<dbReference type="SUPFAM" id="SSF49464">
    <property type="entry name" value="Carboxypeptidase regulatory domain-like"/>
    <property type="match status" value="1"/>
</dbReference>
<keyword evidence="2 7" id="KW-0813">Transport</keyword>
<keyword evidence="9" id="KW-0675">Receptor</keyword>
<keyword evidence="3 7" id="KW-1134">Transmembrane beta strand</keyword>
<dbReference type="FunFam" id="2.60.40.1120:FF:000003">
    <property type="entry name" value="Outer membrane protein Omp121"/>
    <property type="match status" value="1"/>
</dbReference>
<dbReference type="SUPFAM" id="SSF56935">
    <property type="entry name" value="Porins"/>
    <property type="match status" value="1"/>
</dbReference>
<comment type="subcellular location">
    <subcellularLocation>
        <location evidence="1 7">Cell outer membrane</location>
        <topology evidence="1 7">Multi-pass membrane protein</topology>
    </subcellularLocation>
</comment>
<dbReference type="Gene3D" id="2.170.130.10">
    <property type="entry name" value="TonB-dependent receptor, plug domain"/>
    <property type="match status" value="1"/>
</dbReference>
<organism evidence="9 10">
    <name type="scientific">Plebeiibacterium marinum</name>
    <dbReference type="NCBI Taxonomy" id="2992111"/>
    <lineage>
        <taxon>Bacteria</taxon>
        <taxon>Pseudomonadati</taxon>
        <taxon>Bacteroidota</taxon>
        <taxon>Bacteroidia</taxon>
        <taxon>Marinilabiliales</taxon>
        <taxon>Marinilabiliaceae</taxon>
        <taxon>Plebeiibacterium</taxon>
    </lineage>
</organism>
<dbReference type="InterPro" id="IPR036942">
    <property type="entry name" value="Beta-barrel_TonB_sf"/>
</dbReference>
<proteinExistence type="inferred from homology"/>
<gene>
    <name evidence="9" type="ORF">OM074_03850</name>
</gene>
<feature type="domain" description="Secretin/TonB short N-terminal" evidence="8">
    <location>
        <begin position="70"/>
        <end position="121"/>
    </location>
</feature>
<comment type="similarity">
    <text evidence="7">Belongs to the TonB-dependent receptor family.</text>
</comment>
<dbReference type="Proteomes" id="UP001207408">
    <property type="component" value="Unassembled WGS sequence"/>
</dbReference>
<dbReference type="InterPro" id="IPR023996">
    <property type="entry name" value="TonB-dep_OMP_SusC/RagA"/>
</dbReference>
<evidence type="ECO:0000256" key="3">
    <source>
        <dbReference type="ARBA" id="ARBA00022452"/>
    </source>
</evidence>
<accession>A0AAE3MBI4</accession>
<reference evidence="9" key="1">
    <citation type="submission" date="2022-10" db="EMBL/GenBank/DDBJ databases">
        <authorList>
            <person name="Yu W.X."/>
        </authorList>
    </citation>
    <scope>NUCLEOTIDE SEQUENCE</scope>
    <source>
        <strain evidence="9">D04</strain>
    </source>
</reference>
<dbReference type="AlphaFoldDB" id="A0AAE3MBI4"/>
<keyword evidence="4 7" id="KW-0812">Transmembrane</keyword>
<dbReference type="GO" id="GO:0009279">
    <property type="term" value="C:cell outer membrane"/>
    <property type="evidence" value="ECO:0007669"/>
    <property type="project" value="UniProtKB-SubCell"/>
</dbReference>
<evidence type="ECO:0000256" key="2">
    <source>
        <dbReference type="ARBA" id="ARBA00022448"/>
    </source>
</evidence>
<keyword evidence="5 7" id="KW-0472">Membrane</keyword>
<sequence length="1109" mass="122658">MKKNGKVRGDCSLIKVNQLFRIMKLSFILLFVSFVSISASVSGQDDMITYSGRAVKVSEVLDYIEQNTDFTIAYSSEYIDLNREVSVNVKNEKVENLLDEVFQGTSIAIRVTENRILLFNKEVQQQEGVTKSISGVISDDKGEVIPGASVLIKGTTIGTITDLDGKFVLSDVPEDAVLVVSFIGMQSQEIAVAGKTVFNISLKSDVIGLDEVVAVGYGSKKKANLTGAVGNVQMNDMESRPLTNASLALQGTVAGVYALQSSGKPGDDNAVIDIRGVGTFGDNSPLILIDGFPGSMSDVNSNDIKSISVLKDAASASIYGNRAANGVILITTKKGAPGQMKVSYSGYIGVQEPTTLPDVLNSSEYVTLHREASENSGRVQTYSLEDLAKYEAGDDPMYPNIDYFDVYYGSASTQNHRLTMSGGTEKLHYAFMVGRLDQDGIMVATNYKKTDFRSNIDAYFLNDNRLRLSSKLSGNLGVKGEPRSVWNATWYATLAPIYPLKNADGQYMTVNGELNPYASIKAGSTSETKRYNFNGQVEAEYKILDGLSAQLTYGYNVVDANRNSFNANNVLYNKDGSTKTESSDLTVANDNNIQTLLTALIKYNKTIGLHQINMLAGYSEEEFTWDWQSGYRKNFVNNDQRVLSLGDAATQTNDAGSYDLGLKSYFGRVNYIFNDKYLFEANIRRDASSRFAEGNQWGTFPSFSGGWIISRESFMSNIDWLRALKLRGSWGQLGSQNIGSYYNGSDVLSSGRNYSLGGTLYSGVAITSMTNKELTWETSEQLNFGVDLTLDNGIDFTFDFFDKRTKDLLLTRPIPLTMAASAPYVNAGEVQNKGFEASLTYRKTFSNGLKLRTTLNASHIVNKITKMNAPEQLNSPKAIKVGYAINSFYGYEMDGIYQVSDFDYDGTTYTLKPDVVSVTNYVAQPGDIKFKDLNGDNVVDANNDRKVIGKQFPDLTYSMNINLEWKNFDLGMFFQGVQGIEGYLYYEIASPFSGVANMGTWWKDRWTPDRPSNTLPRLTLDEYRTNIHSSFYMEDASYLRLKNLELGYTLSPGIISKIGLSSVRVYGNIQNVFTITDFKGFDPEQTVDQTRAEAFPQVRVMTMGINVNF</sequence>
<dbReference type="InterPro" id="IPR012910">
    <property type="entry name" value="Plug_dom"/>
</dbReference>
<dbReference type="SMART" id="SM00965">
    <property type="entry name" value="STN"/>
    <property type="match status" value="1"/>
</dbReference>
<evidence type="ECO:0000313" key="9">
    <source>
        <dbReference type="EMBL" id="MCW3804746.1"/>
    </source>
</evidence>
<keyword evidence="10" id="KW-1185">Reference proteome</keyword>
<dbReference type="PROSITE" id="PS52016">
    <property type="entry name" value="TONB_DEPENDENT_REC_3"/>
    <property type="match status" value="1"/>
</dbReference>
<evidence type="ECO:0000259" key="8">
    <source>
        <dbReference type="SMART" id="SM00965"/>
    </source>
</evidence>
<dbReference type="FunFam" id="2.170.130.10:FF:000003">
    <property type="entry name" value="SusC/RagA family TonB-linked outer membrane protein"/>
    <property type="match status" value="1"/>
</dbReference>
<name>A0AAE3MBI4_9BACT</name>
<evidence type="ECO:0000256" key="1">
    <source>
        <dbReference type="ARBA" id="ARBA00004571"/>
    </source>
</evidence>
<dbReference type="InterPro" id="IPR008969">
    <property type="entry name" value="CarboxyPept-like_regulatory"/>
</dbReference>
<dbReference type="RefSeq" id="WP_301197968.1">
    <property type="nucleotide sequence ID" value="NZ_JAPDPI010000005.1"/>
</dbReference>
<evidence type="ECO:0000256" key="5">
    <source>
        <dbReference type="ARBA" id="ARBA00023136"/>
    </source>
</evidence>
<comment type="caution">
    <text evidence="9">The sequence shown here is derived from an EMBL/GenBank/DDBJ whole genome shotgun (WGS) entry which is preliminary data.</text>
</comment>
<evidence type="ECO:0000256" key="7">
    <source>
        <dbReference type="PROSITE-ProRule" id="PRU01360"/>
    </source>
</evidence>
<dbReference type="NCBIfam" id="TIGR04056">
    <property type="entry name" value="OMP_RagA_SusC"/>
    <property type="match status" value="1"/>
</dbReference>
<evidence type="ECO:0000256" key="6">
    <source>
        <dbReference type="ARBA" id="ARBA00023237"/>
    </source>
</evidence>
<dbReference type="InterPro" id="IPR039426">
    <property type="entry name" value="TonB-dep_rcpt-like"/>
</dbReference>
<protein>
    <submittedName>
        <fullName evidence="9">TonB-dependent receptor</fullName>
    </submittedName>
</protein>
<dbReference type="Gene3D" id="2.60.40.1120">
    <property type="entry name" value="Carboxypeptidase-like, regulatory domain"/>
    <property type="match status" value="1"/>
</dbReference>
<dbReference type="Pfam" id="PF13715">
    <property type="entry name" value="CarbopepD_reg_2"/>
    <property type="match status" value="1"/>
</dbReference>
<dbReference type="InterPro" id="IPR037066">
    <property type="entry name" value="Plug_dom_sf"/>
</dbReference>
<dbReference type="EMBL" id="JAPDPI010000005">
    <property type="protein sequence ID" value="MCW3804746.1"/>
    <property type="molecule type" value="Genomic_DNA"/>
</dbReference>
<evidence type="ECO:0000313" key="10">
    <source>
        <dbReference type="Proteomes" id="UP001207408"/>
    </source>
</evidence>
<evidence type="ECO:0000256" key="4">
    <source>
        <dbReference type="ARBA" id="ARBA00022692"/>
    </source>
</evidence>
<dbReference type="NCBIfam" id="TIGR04057">
    <property type="entry name" value="SusC_RagA_signa"/>
    <property type="match status" value="1"/>
</dbReference>
<dbReference type="InterPro" id="IPR011662">
    <property type="entry name" value="Secretin/TonB_short_N"/>
</dbReference>
<dbReference type="Gene3D" id="2.40.170.20">
    <property type="entry name" value="TonB-dependent receptor, beta-barrel domain"/>
    <property type="match status" value="1"/>
</dbReference>